<evidence type="ECO:0000313" key="2">
    <source>
        <dbReference type="Proteomes" id="UP000580654"/>
    </source>
</evidence>
<proteinExistence type="predicted"/>
<dbReference type="EMBL" id="JACIJD010000005">
    <property type="protein sequence ID" value="MBB5693403.1"/>
    <property type="molecule type" value="Genomic_DNA"/>
</dbReference>
<evidence type="ECO:0000313" key="1">
    <source>
        <dbReference type="EMBL" id="MBB5693403.1"/>
    </source>
</evidence>
<comment type="caution">
    <text evidence="1">The sequence shown here is derived from an EMBL/GenBank/DDBJ whole genome shotgun (WGS) entry which is preliminary data.</text>
</comment>
<keyword evidence="1" id="KW-0808">Transferase</keyword>
<name>A0A840YHH2_9PROT</name>
<keyword evidence="2" id="KW-1185">Reference proteome</keyword>
<dbReference type="GO" id="GO:0032259">
    <property type="term" value="P:methylation"/>
    <property type="evidence" value="ECO:0007669"/>
    <property type="project" value="UniProtKB-KW"/>
</dbReference>
<dbReference type="CDD" id="cd02440">
    <property type="entry name" value="AdoMet_MTases"/>
    <property type="match status" value="1"/>
</dbReference>
<sequence>MDLKEEEILGDRIAEHWYYRAKANAMLRVSGDDLRHVADVGAGSGFFSRILLSRGADRATLIDPGYPEDRDETHEGKPLRFRRHGDASDASLVLMMDVLEHVEDDVGLAREYISSARPGTRFIITVPAFQWLWSGHDEFLEHFRRYDLRQISDVLTRAGLRVDGGRYLYGLLMPLVMASRLPQRLLGRKSEPKSQMREFGPVMNTAFAAVCAAEAVLPWNRAAGLTAMVWGTVPENRAEPA</sequence>
<organism evidence="1 2">
    <name type="scientific">Muricoccus pecuniae</name>
    <dbReference type="NCBI Taxonomy" id="693023"/>
    <lineage>
        <taxon>Bacteria</taxon>
        <taxon>Pseudomonadati</taxon>
        <taxon>Pseudomonadota</taxon>
        <taxon>Alphaproteobacteria</taxon>
        <taxon>Acetobacterales</taxon>
        <taxon>Roseomonadaceae</taxon>
        <taxon>Muricoccus</taxon>
    </lineage>
</organism>
<dbReference type="RefSeq" id="WP_184515494.1">
    <property type="nucleotide sequence ID" value="NZ_JACIJD010000005.1"/>
</dbReference>
<dbReference type="InterPro" id="IPR029063">
    <property type="entry name" value="SAM-dependent_MTases_sf"/>
</dbReference>
<dbReference type="SUPFAM" id="SSF53335">
    <property type="entry name" value="S-adenosyl-L-methionine-dependent methyltransferases"/>
    <property type="match status" value="1"/>
</dbReference>
<dbReference type="AlphaFoldDB" id="A0A840YHH2"/>
<gene>
    <name evidence="1" type="ORF">FHS87_001432</name>
</gene>
<reference evidence="1 2" key="1">
    <citation type="submission" date="2020-08" db="EMBL/GenBank/DDBJ databases">
        <title>Genomic Encyclopedia of Type Strains, Phase IV (KMG-IV): sequencing the most valuable type-strain genomes for metagenomic binning, comparative biology and taxonomic classification.</title>
        <authorList>
            <person name="Goeker M."/>
        </authorList>
    </citation>
    <scope>NUCLEOTIDE SEQUENCE [LARGE SCALE GENOMIC DNA]</scope>
    <source>
        <strain evidence="1 2">DSM 25622</strain>
    </source>
</reference>
<accession>A0A840YHH2</accession>
<keyword evidence="1" id="KW-0489">Methyltransferase</keyword>
<dbReference type="GO" id="GO:0008168">
    <property type="term" value="F:methyltransferase activity"/>
    <property type="evidence" value="ECO:0007669"/>
    <property type="project" value="UniProtKB-KW"/>
</dbReference>
<dbReference type="Gene3D" id="3.40.50.150">
    <property type="entry name" value="Vaccinia Virus protein VP39"/>
    <property type="match status" value="1"/>
</dbReference>
<dbReference type="Proteomes" id="UP000580654">
    <property type="component" value="Unassembled WGS sequence"/>
</dbReference>
<dbReference type="Pfam" id="PF13489">
    <property type="entry name" value="Methyltransf_23"/>
    <property type="match status" value="1"/>
</dbReference>
<protein>
    <submittedName>
        <fullName evidence="1">SAM-dependent methyltransferase</fullName>
    </submittedName>
</protein>